<evidence type="ECO:0008006" key="8">
    <source>
        <dbReference type="Google" id="ProtNLM"/>
    </source>
</evidence>
<dbReference type="PANTHER" id="PTHR11129:SF3">
    <property type="entry name" value="PROTEIN PRENYLTRANSFERASE ALPHA SUBUNIT REPEAT-CONTAINING PROTEIN 1"/>
    <property type="match status" value="1"/>
</dbReference>
<comment type="similarity">
    <text evidence="1">Belongs to the protein prenyltransferase subunit alpha family.</text>
</comment>
<dbReference type="Gene3D" id="1.25.40.120">
    <property type="entry name" value="Protein prenylyltransferase"/>
    <property type="match status" value="2"/>
</dbReference>
<dbReference type="Proteomes" id="UP001374579">
    <property type="component" value="Unassembled WGS sequence"/>
</dbReference>
<keyword evidence="2" id="KW-0637">Prenyltransferase</keyword>
<dbReference type="GO" id="GO:0008318">
    <property type="term" value="F:protein prenyltransferase activity"/>
    <property type="evidence" value="ECO:0007669"/>
    <property type="project" value="InterPro"/>
</dbReference>
<sequence>MEDARGRRLFADLNHAFRKDPLIDEYDFLPVTEPQNNASPLLLVEHKLGLELWSVRLLFRYAYNRLMNWRDRNQASVFIDPQELIHLSRAVLMVNPDCYTAWNIRKELIENGDLPLADDLKLGQLILSKFPKSAETFIHRRWLFQRLVNQCLSSSNDSTASADGHQENGGALLCMDGIDIALGPEANALANGIRPEAAAAAVALGEGGRACAALPLESSRLLAENLHHELTVCDRAADSYASNYYAWTHRAWVVRYCFNCSLQVLLGELERTQTWTMKHVSDHSGFHYRQFLLSNLTKHAARLHRQYAKSLSGLVDAEHDFICDLVQSFPSHEALWYHRKFVFHLMMKSAKTYSSEAAATDRVINGELQALHDAVSKNDGQKRSRLESHSPHVLRQREMDAVQKTASQAKEPFQKTLARKYVEWLEKMFPSLKET</sequence>
<evidence type="ECO:0000313" key="7">
    <source>
        <dbReference type="Proteomes" id="UP001374579"/>
    </source>
</evidence>
<dbReference type="PROSITE" id="PS51147">
    <property type="entry name" value="PFTA"/>
    <property type="match status" value="2"/>
</dbReference>
<evidence type="ECO:0000256" key="5">
    <source>
        <dbReference type="SAM" id="MobiDB-lite"/>
    </source>
</evidence>
<keyword evidence="7" id="KW-1185">Reference proteome</keyword>
<dbReference type="Pfam" id="PF01239">
    <property type="entry name" value="PPTA"/>
    <property type="match status" value="4"/>
</dbReference>
<keyword evidence="4" id="KW-0677">Repeat</keyword>
<protein>
    <recommendedName>
        <fullName evidence="8">Protein prenyltransferase alpha subunit repeat-containing protein 1</fullName>
    </recommendedName>
</protein>
<proteinExistence type="inferred from homology"/>
<accession>A0AAN9C117</accession>
<comment type="caution">
    <text evidence="6">The sequence shown here is derived from an EMBL/GenBank/DDBJ whole genome shotgun (WGS) entry which is preliminary data.</text>
</comment>
<feature type="region of interest" description="Disordered" evidence="5">
    <location>
        <begin position="375"/>
        <end position="397"/>
    </location>
</feature>
<name>A0AAN9C117_9CAEN</name>
<organism evidence="6 7">
    <name type="scientific">Littorina saxatilis</name>
    <dbReference type="NCBI Taxonomy" id="31220"/>
    <lineage>
        <taxon>Eukaryota</taxon>
        <taxon>Metazoa</taxon>
        <taxon>Spiralia</taxon>
        <taxon>Lophotrochozoa</taxon>
        <taxon>Mollusca</taxon>
        <taxon>Gastropoda</taxon>
        <taxon>Caenogastropoda</taxon>
        <taxon>Littorinimorpha</taxon>
        <taxon>Littorinoidea</taxon>
        <taxon>Littorinidae</taxon>
        <taxon>Littorina</taxon>
    </lineage>
</organism>
<gene>
    <name evidence="6" type="ORF">V1264_001228</name>
</gene>
<dbReference type="InterPro" id="IPR002088">
    <property type="entry name" value="Prenyl_trans_a"/>
</dbReference>
<evidence type="ECO:0000256" key="4">
    <source>
        <dbReference type="ARBA" id="ARBA00022737"/>
    </source>
</evidence>
<dbReference type="AlphaFoldDB" id="A0AAN9C117"/>
<dbReference type="SUPFAM" id="SSF48439">
    <property type="entry name" value="Protein prenylyltransferase"/>
    <property type="match status" value="1"/>
</dbReference>
<evidence type="ECO:0000313" key="6">
    <source>
        <dbReference type="EMBL" id="KAK7115341.1"/>
    </source>
</evidence>
<dbReference type="GO" id="GO:0005737">
    <property type="term" value="C:cytoplasm"/>
    <property type="evidence" value="ECO:0007669"/>
    <property type="project" value="TreeGrafter"/>
</dbReference>
<dbReference type="PANTHER" id="PTHR11129">
    <property type="entry name" value="PROTEIN FARNESYLTRANSFERASE ALPHA SUBUNIT/RAB GERANYLGERANYL TRANSFERASE ALPHA SUBUNIT"/>
    <property type="match status" value="1"/>
</dbReference>
<evidence type="ECO:0000256" key="3">
    <source>
        <dbReference type="ARBA" id="ARBA00022679"/>
    </source>
</evidence>
<evidence type="ECO:0000256" key="2">
    <source>
        <dbReference type="ARBA" id="ARBA00022602"/>
    </source>
</evidence>
<dbReference type="EMBL" id="JBAMIC010000001">
    <property type="protein sequence ID" value="KAK7115341.1"/>
    <property type="molecule type" value="Genomic_DNA"/>
</dbReference>
<evidence type="ECO:0000256" key="1">
    <source>
        <dbReference type="ARBA" id="ARBA00006734"/>
    </source>
</evidence>
<reference evidence="6 7" key="1">
    <citation type="submission" date="2024-02" db="EMBL/GenBank/DDBJ databases">
        <title>Chromosome-scale genome assembly of the rough periwinkle Littorina saxatilis.</title>
        <authorList>
            <person name="De Jode A."/>
            <person name="Faria R."/>
            <person name="Formenti G."/>
            <person name="Sims Y."/>
            <person name="Smith T.P."/>
            <person name="Tracey A."/>
            <person name="Wood J.M.D."/>
            <person name="Zagrodzka Z.B."/>
            <person name="Johannesson K."/>
            <person name="Butlin R.K."/>
            <person name="Leder E.H."/>
        </authorList>
    </citation>
    <scope>NUCLEOTIDE SEQUENCE [LARGE SCALE GENOMIC DNA]</scope>
    <source>
        <strain evidence="6">Snail1</strain>
        <tissue evidence="6">Muscle</tissue>
    </source>
</reference>
<keyword evidence="3" id="KW-0808">Transferase</keyword>